<dbReference type="GO" id="GO:0008999">
    <property type="term" value="F:protein-N-terminal-alanine acetyltransferase activity"/>
    <property type="evidence" value="ECO:0007669"/>
    <property type="project" value="TreeGrafter"/>
</dbReference>
<sequence length="194" mass="21971">MKILGEFVNNQLPDLETERLYLRERRVADAEAMFAYASLKEVALNAGFAPMKNLEEEEAFIRGIPERMAQLGLPGGYGITLKGEDKIIGSVDFNRRHGELGDIYEIGYLLHPDYWGQGFVPEAVRALCFAAFTLIPNLYKLEIACHSQNSQSQAVASKAGFHLEARLRGRDFMDGQRQDELRFGLLRSEWEQIS</sequence>
<keyword evidence="1 5" id="KW-0808">Transferase</keyword>
<accession>A0A7Z0M5H6</accession>
<comment type="caution">
    <text evidence="5">The sequence shown here is derived from an EMBL/GenBank/DDBJ whole genome shotgun (WGS) entry which is preliminary data.</text>
</comment>
<dbReference type="InterPro" id="IPR051531">
    <property type="entry name" value="N-acetyltransferase"/>
</dbReference>
<dbReference type="Proteomes" id="UP000589521">
    <property type="component" value="Unassembled WGS sequence"/>
</dbReference>
<dbReference type="EMBL" id="JACBXX010000089">
    <property type="protein sequence ID" value="NYS96249.1"/>
    <property type="molecule type" value="Genomic_DNA"/>
</dbReference>
<organism evidence="5 6">
    <name type="scientific">Streptococcus danieliae</name>
    <dbReference type="NCBI Taxonomy" id="747656"/>
    <lineage>
        <taxon>Bacteria</taxon>
        <taxon>Bacillati</taxon>
        <taxon>Bacillota</taxon>
        <taxon>Bacilli</taxon>
        <taxon>Lactobacillales</taxon>
        <taxon>Streptococcaceae</taxon>
        <taxon>Streptococcus</taxon>
    </lineage>
</organism>
<reference evidence="5 6" key="1">
    <citation type="submission" date="2020-07" db="EMBL/GenBank/DDBJ databases">
        <title>MOT database genomes.</title>
        <authorList>
            <person name="Joseph S."/>
            <person name="Aduse-Opoku J."/>
            <person name="Hashim A."/>
            <person name="Wade W."/>
            <person name="Curtis M."/>
        </authorList>
    </citation>
    <scope>NUCLEOTIDE SEQUENCE [LARGE SCALE GENOMIC DNA]</scope>
    <source>
        <strain evidence="5 6">STR</strain>
    </source>
</reference>
<dbReference type="InterPro" id="IPR016181">
    <property type="entry name" value="Acyl_CoA_acyltransferase"/>
</dbReference>
<dbReference type="PANTHER" id="PTHR43792">
    <property type="entry name" value="GNAT FAMILY, PUTATIVE (AFU_ORTHOLOGUE AFUA_3G00765)-RELATED-RELATED"/>
    <property type="match status" value="1"/>
</dbReference>
<dbReference type="RefSeq" id="WP_179925030.1">
    <property type="nucleotide sequence ID" value="NZ_CATKDJ010000051.1"/>
</dbReference>
<dbReference type="PROSITE" id="PS51186">
    <property type="entry name" value="GNAT"/>
    <property type="match status" value="1"/>
</dbReference>
<dbReference type="Gene3D" id="3.40.630.30">
    <property type="match status" value="1"/>
</dbReference>
<comment type="similarity">
    <text evidence="3">Belongs to the acetyltransferase family. RimJ subfamily.</text>
</comment>
<dbReference type="Pfam" id="PF13302">
    <property type="entry name" value="Acetyltransf_3"/>
    <property type="match status" value="1"/>
</dbReference>
<evidence type="ECO:0000259" key="4">
    <source>
        <dbReference type="PROSITE" id="PS51186"/>
    </source>
</evidence>
<dbReference type="SUPFAM" id="SSF55729">
    <property type="entry name" value="Acyl-CoA N-acyltransferases (Nat)"/>
    <property type="match status" value="1"/>
</dbReference>
<evidence type="ECO:0000256" key="3">
    <source>
        <dbReference type="ARBA" id="ARBA00038502"/>
    </source>
</evidence>
<dbReference type="GO" id="GO:0005737">
    <property type="term" value="C:cytoplasm"/>
    <property type="evidence" value="ECO:0007669"/>
    <property type="project" value="TreeGrafter"/>
</dbReference>
<evidence type="ECO:0000256" key="1">
    <source>
        <dbReference type="ARBA" id="ARBA00022679"/>
    </source>
</evidence>
<name>A0A7Z0M5H6_9STRE</name>
<dbReference type="AlphaFoldDB" id="A0A7Z0M5H6"/>
<dbReference type="InterPro" id="IPR000182">
    <property type="entry name" value="GNAT_dom"/>
</dbReference>
<protein>
    <submittedName>
        <fullName evidence="5">GNAT family N-acetyltransferase</fullName>
    </submittedName>
</protein>
<proteinExistence type="inferred from homology"/>
<keyword evidence="2" id="KW-0012">Acyltransferase</keyword>
<dbReference type="PANTHER" id="PTHR43792:SF8">
    <property type="entry name" value="[RIBOSOMAL PROTEIN US5]-ALANINE N-ACETYLTRANSFERASE"/>
    <property type="match status" value="1"/>
</dbReference>
<gene>
    <name evidence="5" type="ORF">HZY94_03475</name>
</gene>
<feature type="domain" description="N-acetyltransferase" evidence="4">
    <location>
        <begin position="37"/>
        <end position="188"/>
    </location>
</feature>
<evidence type="ECO:0000313" key="5">
    <source>
        <dbReference type="EMBL" id="NYS96249.1"/>
    </source>
</evidence>
<evidence type="ECO:0000256" key="2">
    <source>
        <dbReference type="ARBA" id="ARBA00023315"/>
    </source>
</evidence>
<evidence type="ECO:0000313" key="6">
    <source>
        <dbReference type="Proteomes" id="UP000589521"/>
    </source>
</evidence>